<dbReference type="Proteomes" id="UP001305779">
    <property type="component" value="Unassembled WGS sequence"/>
</dbReference>
<feature type="region of interest" description="Disordered" evidence="1">
    <location>
        <begin position="28"/>
        <end position="56"/>
    </location>
</feature>
<evidence type="ECO:0000313" key="2">
    <source>
        <dbReference type="EMBL" id="KAK4499863.1"/>
    </source>
</evidence>
<gene>
    <name evidence="2" type="ORF">PRZ48_008049</name>
</gene>
<evidence type="ECO:0000313" key="3">
    <source>
        <dbReference type="Proteomes" id="UP001305779"/>
    </source>
</evidence>
<sequence>MTKLIEHENLLTTRRDIYFVGRILTEIRPPNDDDDNTEHAEDEGFSMRWQSRGGSPGSKIAISAAAREVMSMEQWQDDFALQVRKFVSGSSFPLTIDQDFKTGSTIRDQPNTQLERNPVGVTLLDGFHDEPEQIPQVPWHVRFKLLGNLISTEWEYMRTPGSLLRTTTTEKESKQKASVNPEWKSWLNQKRKKERKRDREPPKRDLNERSIIITLTDEDMEELDTDTMPIYDAWSSAILKNIMRGSVTDSDVQVSLLDRQGLWSCLTKQESTWVMWEWDDQTLCVSEEAHLERVFEERIAHKVDVEFVIRPGEPDTEQISTTFAQLNNTKKKRRDSTLTSH</sequence>
<proteinExistence type="predicted"/>
<comment type="caution">
    <text evidence="2">The sequence shown here is derived from an EMBL/GenBank/DDBJ whole genome shotgun (WGS) entry which is preliminary data.</text>
</comment>
<accession>A0ABR0EF86</accession>
<dbReference type="EMBL" id="JAXOVC010000006">
    <property type="protein sequence ID" value="KAK4499863.1"/>
    <property type="molecule type" value="Genomic_DNA"/>
</dbReference>
<organism evidence="2 3">
    <name type="scientific">Zasmidium cellare</name>
    <name type="common">Wine cellar mold</name>
    <name type="synonym">Racodium cellare</name>
    <dbReference type="NCBI Taxonomy" id="395010"/>
    <lineage>
        <taxon>Eukaryota</taxon>
        <taxon>Fungi</taxon>
        <taxon>Dikarya</taxon>
        <taxon>Ascomycota</taxon>
        <taxon>Pezizomycotina</taxon>
        <taxon>Dothideomycetes</taxon>
        <taxon>Dothideomycetidae</taxon>
        <taxon>Mycosphaerellales</taxon>
        <taxon>Mycosphaerellaceae</taxon>
        <taxon>Zasmidium</taxon>
    </lineage>
</organism>
<protein>
    <submittedName>
        <fullName evidence="2">Uncharacterized protein</fullName>
    </submittedName>
</protein>
<keyword evidence="3" id="KW-1185">Reference proteome</keyword>
<reference evidence="2 3" key="1">
    <citation type="journal article" date="2023" name="G3 (Bethesda)">
        <title>A chromosome-level genome assembly of Zasmidium syzygii isolated from banana leaves.</title>
        <authorList>
            <person name="van Westerhoven A.C."/>
            <person name="Mehrabi R."/>
            <person name="Talebi R."/>
            <person name="Steentjes M.B.F."/>
            <person name="Corcolon B."/>
            <person name="Chong P.A."/>
            <person name="Kema G.H.J."/>
            <person name="Seidl M.F."/>
        </authorList>
    </citation>
    <scope>NUCLEOTIDE SEQUENCE [LARGE SCALE GENOMIC DNA]</scope>
    <source>
        <strain evidence="2 3">P124</strain>
    </source>
</reference>
<evidence type="ECO:0000256" key="1">
    <source>
        <dbReference type="SAM" id="MobiDB-lite"/>
    </source>
</evidence>
<feature type="compositionally biased region" description="Acidic residues" evidence="1">
    <location>
        <begin position="32"/>
        <end position="44"/>
    </location>
</feature>
<name>A0ABR0EF86_ZASCE</name>